<name>A0ACC0IC41_9ERIC</name>
<protein>
    <submittedName>
        <fullName evidence="1">Uncharacterized protein</fullName>
    </submittedName>
</protein>
<proteinExistence type="predicted"/>
<evidence type="ECO:0000313" key="2">
    <source>
        <dbReference type="Proteomes" id="UP001060215"/>
    </source>
</evidence>
<evidence type="ECO:0000313" key="1">
    <source>
        <dbReference type="EMBL" id="KAI8023050.1"/>
    </source>
</evidence>
<keyword evidence="2" id="KW-1185">Reference proteome</keyword>
<gene>
    <name evidence="1" type="ORF">LOK49_LG03G00955</name>
</gene>
<comment type="caution">
    <text evidence="1">The sequence shown here is derived from an EMBL/GenBank/DDBJ whole genome shotgun (WGS) entry which is preliminary data.</text>
</comment>
<organism evidence="1 2">
    <name type="scientific">Camellia lanceoleosa</name>
    <dbReference type="NCBI Taxonomy" id="1840588"/>
    <lineage>
        <taxon>Eukaryota</taxon>
        <taxon>Viridiplantae</taxon>
        <taxon>Streptophyta</taxon>
        <taxon>Embryophyta</taxon>
        <taxon>Tracheophyta</taxon>
        <taxon>Spermatophyta</taxon>
        <taxon>Magnoliopsida</taxon>
        <taxon>eudicotyledons</taxon>
        <taxon>Gunneridae</taxon>
        <taxon>Pentapetalae</taxon>
        <taxon>asterids</taxon>
        <taxon>Ericales</taxon>
        <taxon>Theaceae</taxon>
        <taxon>Camellia</taxon>
    </lineage>
</organism>
<dbReference type="Proteomes" id="UP001060215">
    <property type="component" value="Chromosome 6"/>
</dbReference>
<dbReference type="EMBL" id="CM045763">
    <property type="protein sequence ID" value="KAI8023050.1"/>
    <property type="molecule type" value="Genomic_DNA"/>
</dbReference>
<accession>A0ACC0IC41</accession>
<sequence>MGIAPNKWPNGLSKQFLTQHRPKGQTRRRRQKGMKEINIYTSNHSLSIYLLLPPEAKSFHLYTRDSSNLNIGGSSRRNPTSGFLLDGLGAGTTGKTKFNHLVELRALSDPFLLRQNWYHQLLITKST</sequence>
<reference evidence="1 2" key="1">
    <citation type="journal article" date="2022" name="Plant J.">
        <title>Chromosome-level genome of Camellia lanceoleosa provides a valuable resource for understanding genome evolution and self-incompatibility.</title>
        <authorList>
            <person name="Gong W."/>
            <person name="Xiao S."/>
            <person name="Wang L."/>
            <person name="Liao Z."/>
            <person name="Chang Y."/>
            <person name="Mo W."/>
            <person name="Hu G."/>
            <person name="Li W."/>
            <person name="Zhao G."/>
            <person name="Zhu H."/>
            <person name="Hu X."/>
            <person name="Ji K."/>
            <person name="Xiang X."/>
            <person name="Song Q."/>
            <person name="Yuan D."/>
            <person name="Jin S."/>
            <person name="Zhang L."/>
        </authorList>
    </citation>
    <scope>NUCLEOTIDE SEQUENCE [LARGE SCALE GENOMIC DNA]</scope>
    <source>
        <strain evidence="1">SQ_2022a</strain>
    </source>
</reference>